<organism evidence="1 2">
    <name type="scientific">Piloderma croceum (strain F 1598)</name>
    <dbReference type="NCBI Taxonomy" id="765440"/>
    <lineage>
        <taxon>Eukaryota</taxon>
        <taxon>Fungi</taxon>
        <taxon>Dikarya</taxon>
        <taxon>Basidiomycota</taxon>
        <taxon>Agaricomycotina</taxon>
        <taxon>Agaricomycetes</taxon>
        <taxon>Agaricomycetidae</taxon>
        <taxon>Atheliales</taxon>
        <taxon>Atheliaceae</taxon>
        <taxon>Piloderma</taxon>
    </lineage>
</organism>
<evidence type="ECO:0000313" key="1">
    <source>
        <dbReference type="EMBL" id="KIM89683.1"/>
    </source>
</evidence>
<gene>
    <name evidence="1" type="ORF">PILCRDRAFT_38447</name>
</gene>
<dbReference type="InParanoid" id="A0A0C3BT33"/>
<proteinExistence type="predicted"/>
<accession>A0A0C3BT33</accession>
<reference evidence="1 2" key="1">
    <citation type="submission" date="2014-04" db="EMBL/GenBank/DDBJ databases">
        <authorList>
            <consortium name="DOE Joint Genome Institute"/>
            <person name="Kuo A."/>
            <person name="Tarkka M."/>
            <person name="Buscot F."/>
            <person name="Kohler A."/>
            <person name="Nagy L.G."/>
            <person name="Floudas D."/>
            <person name="Copeland A."/>
            <person name="Barry K.W."/>
            <person name="Cichocki N."/>
            <person name="Veneault-Fourrey C."/>
            <person name="LaButti K."/>
            <person name="Lindquist E.A."/>
            <person name="Lipzen A."/>
            <person name="Lundell T."/>
            <person name="Morin E."/>
            <person name="Murat C."/>
            <person name="Sun H."/>
            <person name="Tunlid A."/>
            <person name="Henrissat B."/>
            <person name="Grigoriev I.V."/>
            <person name="Hibbett D.S."/>
            <person name="Martin F."/>
            <person name="Nordberg H.P."/>
            <person name="Cantor M.N."/>
            <person name="Hua S.X."/>
        </authorList>
    </citation>
    <scope>NUCLEOTIDE SEQUENCE [LARGE SCALE GENOMIC DNA]</scope>
    <source>
        <strain evidence="1 2">F 1598</strain>
    </source>
</reference>
<dbReference type="HOGENOM" id="CLU_2237241_0_0_1"/>
<dbReference type="Proteomes" id="UP000054166">
    <property type="component" value="Unassembled WGS sequence"/>
</dbReference>
<name>A0A0C3BT33_PILCF</name>
<sequence>SLNLNTLAHSLPNANNLANSEKDLLNNFKAAALSITTLYRSSRQTSKRAYNAGYGAACQDLLVMIQQGVSVGGVADPSSAMSESMREATGNEMTIGKVMDWVEARLEAV</sequence>
<evidence type="ECO:0000313" key="2">
    <source>
        <dbReference type="Proteomes" id="UP000054166"/>
    </source>
</evidence>
<feature type="non-terminal residue" evidence="1">
    <location>
        <position position="1"/>
    </location>
</feature>
<dbReference type="EMBL" id="KN832974">
    <property type="protein sequence ID" value="KIM89683.1"/>
    <property type="molecule type" value="Genomic_DNA"/>
</dbReference>
<feature type="non-terminal residue" evidence="1">
    <location>
        <position position="109"/>
    </location>
</feature>
<dbReference type="PANTHER" id="PTHR38645">
    <property type="entry name" value="CHROMOSOME 9, WHOLE GENOME SHOTGUN SEQUENCE"/>
    <property type="match status" value="1"/>
</dbReference>
<protein>
    <submittedName>
        <fullName evidence="1">Uncharacterized protein</fullName>
    </submittedName>
</protein>
<dbReference type="OrthoDB" id="21418at2759"/>
<reference evidence="2" key="2">
    <citation type="submission" date="2015-01" db="EMBL/GenBank/DDBJ databases">
        <title>Evolutionary Origins and Diversification of the Mycorrhizal Mutualists.</title>
        <authorList>
            <consortium name="DOE Joint Genome Institute"/>
            <consortium name="Mycorrhizal Genomics Consortium"/>
            <person name="Kohler A."/>
            <person name="Kuo A."/>
            <person name="Nagy L.G."/>
            <person name="Floudas D."/>
            <person name="Copeland A."/>
            <person name="Barry K.W."/>
            <person name="Cichocki N."/>
            <person name="Veneault-Fourrey C."/>
            <person name="LaButti K."/>
            <person name="Lindquist E.A."/>
            <person name="Lipzen A."/>
            <person name="Lundell T."/>
            <person name="Morin E."/>
            <person name="Murat C."/>
            <person name="Riley R."/>
            <person name="Ohm R."/>
            <person name="Sun H."/>
            <person name="Tunlid A."/>
            <person name="Henrissat B."/>
            <person name="Grigoriev I.V."/>
            <person name="Hibbett D.S."/>
            <person name="Martin F."/>
        </authorList>
    </citation>
    <scope>NUCLEOTIDE SEQUENCE [LARGE SCALE GENOMIC DNA]</scope>
    <source>
        <strain evidence="2">F 1598</strain>
    </source>
</reference>
<dbReference type="PANTHER" id="PTHR38645:SF1">
    <property type="entry name" value="YALI0F12243P"/>
    <property type="match status" value="1"/>
</dbReference>
<dbReference type="AlphaFoldDB" id="A0A0C3BT33"/>
<keyword evidence="2" id="KW-1185">Reference proteome</keyword>